<feature type="region of interest" description="Disordered" evidence="1">
    <location>
        <begin position="473"/>
        <end position="497"/>
    </location>
</feature>
<organism evidence="2 3">
    <name type="scientific">Polyrhizophydium stewartii</name>
    <dbReference type="NCBI Taxonomy" id="2732419"/>
    <lineage>
        <taxon>Eukaryota</taxon>
        <taxon>Fungi</taxon>
        <taxon>Fungi incertae sedis</taxon>
        <taxon>Chytridiomycota</taxon>
        <taxon>Chytridiomycota incertae sedis</taxon>
        <taxon>Chytridiomycetes</taxon>
        <taxon>Rhizophydiales</taxon>
        <taxon>Rhizophydiales incertae sedis</taxon>
        <taxon>Polyrhizophydium</taxon>
    </lineage>
</organism>
<evidence type="ECO:0000313" key="2">
    <source>
        <dbReference type="EMBL" id="KAL2912428.1"/>
    </source>
</evidence>
<feature type="region of interest" description="Disordered" evidence="1">
    <location>
        <begin position="275"/>
        <end position="303"/>
    </location>
</feature>
<feature type="region of interest" description="Disordered" evidence="1">
    <location>
        <begin position="393"/>
        <end position="415"/>
    </location>
</feature>
<accession>A0ABR4MYS5</accession>
<feature type="compositionally biased region" description="Low complexity" evidence="1">
    <location>
        <begin position="393"/>
        <end position="402"/>
    </location>
</feature>
<feature type="compositionally biased region" description="Acidic residues" evidence="1">
    <location>
        <begin position="486"/>
        <end position="497"/>
    </location>
</feature>
<dbReference type="Proteomes" id="UP001527925">
    <property type="component" value="Unassembled WGS sequence"/>
</dbReference>
<comment type="caution">
    <text evidence="2">The sequence shown here is derived from an EMBL/GenBank/DDBJ whole genome shotgun (WGS) entry which is preliminary data.</text>
</comment>
<feature type="compositionally biased region" description="Low complexity" evidence="1">
    <location>
        <begin position="289"/>
        <end position="303"/>
    </location>
</feature>
<keyword evidence="3" id="KW-1185">Reference proteome</keyword>
<proteinExistence type="predicted"/>
<evidence type="ECO:0000256" key="1">
    <source>
        <dbReference type="SAM" id="MobiDB-lite"/>
    </source>
</evidence>
<protein>
    <submittedName>
        <fullName evidence="2">Uncharacterized protein</fullName>
    </submittedName>
</protein>
<feature type="compositionally biased region" description="Polar residues" evidence="1">
    <location>
        <begin position="202"/>
        <end position="216"/>
    </location>
</feature>
<feature type="region of interest" description="Disordered" evidence="1">
    <location>
        <begin position="197"/>
        <end position="216"/>
    </location>
</feature>
<name>A0ABR4MYS5_9FUNG</name>
<gene>
    <name evidence="2" type="ORF">HK105_208072</name>
</gene>
<dbReference type="EMBL" id="JADGIZ020000065">
    <property type="protein sequence ID" value="KAL2912428.1"/>
    <property type="molecule type" value="Genomic_DNA"/>
</dbReference>
<reference evidence="2 3" key="1">
    <citation type="submission" date="2023-09" db="EMBL/GenBank/DDBJ databases">
        <title>Pangenome analysis of Batrachochytrium dendrobatidis and related Chytrids.</title>
        <authorList>
            <person name="Yacoub M.N."/>
            <person name="Stajich J.E."/>
            <person name="James T.Y."/>
        </authorList>
    </citation>
    <scope>NUCLEOTIDE SEQUENCE [LARGE SCALE GENOMIC DNA]</scope>
    <source>
        <strain evidence="2 3">JEL0888</strain>
    </source>
</reference>
<evidence type="ECO:0000313" key="3">
    <source>
        <dbReference type="Proteomes" id="UP001527925"/>
    </source>
</evidence>
<sequence length="497" mass="51307">MPDRLLPPSLAKPFDPSEMVLSLHERLHPYFIIDIDRAALPADVAAIPDLKVAMLLTQEQIETVKTACLNQLIAKSSRLTDGFSLAYQRRYPYRDLILTKLGLLGSRGPLAVFSATNVAAAVQTAAGKSPLLSAAASSTSHASASAAAPAAGGAQSAVSGSSSRLTLGAGSLTWDFRHLDRKSVQIHSYALFPLIKPPPAQRRSTGNSGTRRYSNDTFGLRNSLVGGYADTDDGEHSDSTTYAEHRMSISTTDYDTDVTDDGARGGAASAASAAASGIIKQVDRRPSRAARTQQSARTAGATASNSGSAAISTLIRARESFSVCWWEAHIFHVSQRVGTSPQIRQLAAATPPGAAAVAAFAAGASMAAGAGAKGKSAAAGSVGAGLRRLHTDAASARASSTRGGDHDAPASSSSSSSAAAAAAAAASGSGSGSASASPPELLTVRAQLGDGSTLDVRLVVRTWIRRTWQVEFCNQPPPAPPSPGQEYDEYEGEESEY</sequence>